<proteinExistence type="predicted"/>
<accession>A0A6I4NV18</accession>
<dbReference type="Pfam" id="PF11827">
    <property type="entry name" value="DUF3347"/>
    <property type="match status" value="1"/>
</dbReference>
<gene>
    <name evidence="3" type="ORF">GON26_11155</name>
</gene>
<evidence type="ECO:0000259" key="2">
    <source>
        <dbReference type="Pfam" id="PF19335"/>
    </source>
</evidence>
<keyword evidence="4" id="KW-1185">Reference proteome</keyword>
<dbReference type="AlphaFoldDB" id="A0A6I4NV18"/>
<feature type="domain" description="DUF3347" evidence="1">
    <location>
        <begin position="93"/>
        <end position="185"/>
    </location>
</feature>
<dbReference type="InterPro" id="IPR045800">
    <property type="entry name" value="HMBD"/>
</dbReference>
<dbReference type="EMBL" id="WSTB01000005">
    <property type="protein sequence ID" value="MWB94927.1"/>
    <property type="molecule type" value="Genomic_DNA"/>
</dbReference>
<protein>
    <submittedName>
        <fullName evidence="3">DUF3347 domain-containing protein</fullName>
    </submittedName>
</protein>
<evidence type="ECO:0000313" key="4">
    <source>
        <dbReference type="Proteomes" id="UP000471501"/>
    </source>
</evidence>
<dbReference type="RefSeq" id="WP_160374888.1">
    <property type="nucleotide sequence ID" value="NZ_WSTB01000005.1"/>
</dbReference>
<feature type="domain" description="Heavy metal binding" evidence="2">
    <location>
        <begin position="40"/>
        <end position="65"/>
    </location>
</feature>
<reference evidence="3 4" key="1">
    <citation type="submission" date="2019-12" db="EMBL/GenBank/DDBJ databases">
        <authorList>
            <person name="Kim Y.S."/>
        </authorList>
    </citation>
    <scope>NUCLEOTIDE SEQUENCE [LARGE SCALE GENOMIC DNA]</scope>
    <source>
        <strain evidence="3 4">GA093</strain>
    </source>
</reference>
<comment type="caution">
    <text evidence="3">The sequence shown here is derived from an EMBL/GenBank/DDBJ whole genome shotgun (WGS) entry which is preliminary data.</text>
</comment>
<dbReference type="Proteomes" id="UP000471501">
    <property type="component" value="Unassembled WGS sequence"/>
</dbReference>
<sequence length="229" mass="25160">MKNVILSTIAMALVMVSCNQKNTEAATTTSEATETASQLYACSMHPEVTGKKGDKCSKCAMELTEPVKQTTTEKNAEAKTTQAAQATFSINEIVNNYLSLKNALTKDDTKGAANAANTLYTIFNSVNPNSIDAKLKTEYLDIADDAKEHAQHIGANGGNIEHQREHFAMLSKDMNDLIKSFKSEQKLYQDFCPMYDAGKGAIWISETKEIKNPYYGSKMLTCGSMKKQL</sequence>
<dbReference type="GO" id="GO:0046872">
    <property type="term" value="F:metal ion binding"/>
    <property type="evidence" value="ECO:0007669"/>
    <property type="project" value="InterPro"/>
</dbReference>
<dbReference type="InterPro" id="IPR021782">
    <property type="entry name" value="DUF3347"/>
</dbReference>
<evidence type="ECO:0000313" key="3">
    <source>
        <dbReference type="EMBL" id="MWB94927.1"/>
    </source>
</evidence>
<organism evidence="3 4">
    <name type="scientific">Flavobacterium hydrocarbonoxydans</name>
    <dbReference type="NCBI Taxonomy" id="2683249"/>
    <lineage>
        <taxon>Bacteria</taxon>
        <taxon>Pseudomonadati</taxon>
        <taxon>Bacteroidota</taxon>
        <taxon>Flavobacteriia</taxon>
        <taxon>Flavobacteriales</taxon>
        <taxon>Flavobacteriaceae</taxon>
        <taxon>Flavobacterium</taxon>
    </lineage>
</organism>
<evidence type="ECO:0000259" key="1">
    <source>
        <dbReference type="Pfam" id="PF11827"/>
    </source>
</evidence>
<dbReference type="PROSITE" id="PS51257">
    <property type="entry name" value="PROKAR_LIPOPROTEIN"/>
    <property type="match status" value="1"/>
</dbReference>
<dbReference type="Pfam" id="PF19335">
    <property type="entry name" value="HMBD"/>
    <property type="match status" value="1"/>
</dbReference>
<name>A0A6I4NV18_9FLAO</name>